<dbReference type="PANTHER" id="PTHR31734:SF252">
    <property type="entry name" value="AUXIN-RESPONSIVE PROTEIN IAA21"/>
    <property type="match status" value="1"/>
</dbReference>
<comment type="function">
    <text evidence="1 10">Aux/IAA proteins are short-lived transcriptional factors that function as repressors of early auxin response genes at low auxin concentrations.</text>
</comment>
<reference evidence="13" key="2">
    <citation type="submission" date="2023-04" db="EMBL/GenBank/DDBJ databases">
        <authorList>
            <person name="Bruccoleri R.E."/>
            <person name="Oakeley E.J."/>
            <person name="Faust A.-M."/>
            <person name="Dessus-Babus S."/>
            <person name="Altorfer M."/>
            <person name="Burckhardt D."/>
            <person name="Oertli M."/>
            <person name="Naumann U."/>
            <person name="Petersen F."/>
            <person name="Wong J."/>
        </authorList>
    </citation>
    <scope>NUCLEOTIDE SEQUENCE</scope>
    <source>
        <strain evidence="13">GSM-AAB239-AS_SAM_17_03QT</strain>
        <tissue evidence="13">Leaf</tissue>
    </source>
</reference>
<dbReference type="Pfam" id="PF02309">
    <property type="entry name" value="AUX_IAA"/>
    <property type="match status" value="1"/>
</dbReference>
<keyword evidence="14" id="KW-1185">Reference proteome</keyword>
<dbReference type="InterPro" id="IPR053793">
    <property type="entry name" value="PB1-like"/>
</dbReference>
<keyword evidence="7 10" id="KW-0804">Transcription</keyword>
<comment type="subunit">
    <text evidence="4 10">Homodimers and heterodimers.</text>
</comment>
<evidence type="ECO:0000259" key="12">
    <source>
        <dbReference type="PROSITE" id="PS51745"/>
    </source>
</evidence>
<evidence type="ECO:0000256" key="1">
    <source>
        <dbReference type="ARBA" id="ARBA00002159"/>
    </source>
</evidence>
<comment type="similarity">
    <text evidence="3 10">Belongs to the Aux/IAA family.</text>
</comment>
<dbReference type="GO" id="GO:0006355">
    <property type="term" value="P:regulation of DNA-templated transcription"/>
    <property type="evidence" value="ECO:0007669"/>
    <property type="project" value="InterPro"/>
</dbReference>
<evidence type="ECO:0000256" key="7">
    <source>
        <dbReference type="ARBA" id="ARBA00023163"/>
    </source>
</evidence>
<evidence type="ECO:0000256" key="4">
    <source>
        <dbReference type="ARBA" id="ARBA00011726"/>
    </source>
</evidence>
<evidence type="ECO:0000256" key="10">
    <source>
        <dbReference type="RuleBase" id="RU004549"/>
    </source>
</evidence>
<dbReference type="PANTHER" id="PTHR31734">
    <property type="entry name" value="AUXIN-RESPONSIVE PROTEIN IAA17"/>
    <property type="match status" value="1"/>
</dbReference>
<evidence type="ECO:0000256" key="5">
    <source>
        <dbReference type="ARBA" id="ARBA00022491"/>
    </source>
</evidence>
<dbReference type="Proteomes" id="UP001140949">
    <property type="component" value="Unassembled WGS sequence"/>
</dbReference>
<feature type="compositionally biased region" description="Polar residues" evidence="11">
    <location>
        <begin position="55"/>
        <end position="64"/>
    </location>
</feature>
<evidence type="ECO:0000313" key="14">
    <source>
        <dbReference type="Proteomes" id="UP001140949"/>
    </source>
</evidence>
<reference evidence="13" key="1">
    <citation type="journal article" date="2023" name="GigaByte">
        <title>Genome assembly of the bearded iris, Iris pallida Lam.</title>
        <authorList>
            <person name="Bruccoleri R.E."/>
            <person name="Oakeley E.J."/>
            <person name="Faust A.M.E."/>
            <person name="Altorfer M."/>
            <person name="Dessus-Babus S."/>
            <person name="Burckhardt D."/>
            <person name="Oertli M."/>
            <person name="Naumann U."/>
            <person name="Petersen F."/>
            <person name="Wong J."/>
        </authorList>
    </citation>
    <scope>NUCLEOTIDE SEQUENCE</scope>
    <source>
        <strain evidence="13">GSM-AAB239-AS_SAM_17_03QT</strain>
    </source>
</reference>
<evidence type="ECO:0000313" key="13">
    <source>
        <dbReference type="EMBL" id="KAJ6845422.1"/>
    </source>
</evidence>
<keyword evidence="6 10" id="KW-0805">Transcription regulation</keyword>
<dbReference type="EMBL" id="JANAVB010006199">
    <property type="protein sequence ID" value="KAJ6845422.1"/>
    <property type="molecule type" value="Genomic_DNA"/>
</dbReference>
<dbReference type="SUPFAM" id="SSF54277">
    <property type="entry name" value="CAD &amp; PB1 domains"/>
    <property type="match status" value="1"/>
</dbReference>
<dbReference type="PROSITE" id="PS51745">
    <property type="entry name" value="PB1"/>
    <property type="match status" value="1"/>
</dbReference>
<name>A0AAX6HWY4_IRIPA</name>
<keyword evidence="5 10" id="KW-0678">Repressor</keyword>
<evidence type="ECO:0000256" key="3">
    <source>
        <dbReference type="ARBA" id="ARBA00006728"/>
    </source>
</evidence>
<dbReference type="Gene3D" id="3.10.20.90">
    <property type="entry name" value="Phosphatidylinositol 3-kinase Catalytic Subunit, Chain A, domain 1"/>
    <property type="match status" value="1"/>
</dbReference>
<evidence type="ECO:0000256" key="8">
    <source>
        <dbReference type="ARBA" id="ARBA00023242"/>
    </source>
</evidence>
<gene>
    <name evidence="13" type="ORF">M6B38_286865</name>
</gene>
<evidence type="ECO:0000256" key="9">
    <source>
        <dbReference type="ARBA" id="ARBA00023294"/>
    </source>
</evidence>
<dbReference type="InterPro" id="IPR033389">
    <property type="entry name" value="AUX/IAA_dom"/>
</dbReference>
<evidence type="ECO:0000256" key="11">
    <source>
        <dbReference type="SAM" id="MobiDB-lite"/>
    </source>
</evidence>
<organism evidence="13 14">
    <name type="scientific">Iris pallida</name>
    <name type="common">Sweet iris</name>
    <dbReference type="NCBI Taxonomy" id="29817"/>
    <lineage>
        <taxon>Eukaryota</taxon>
        <taxon>Viridiplantae</taxon>
        <taxon>Streptophyta</taxon>
        <taxon>Embryophyta</taxon>
        <taxon>Tracheophyta</taxon>
        <taxon>Spermatophyta</taxon>
        <taxon>Magnoliopsida</taxon>
        <taxon>Liliopsida</taxon>
        <taxon>Asparagales</taxon>
        <taxon>Iridaceae</taxon>
        <taxon>Iridoideae</taxon>
        <taxon>Irideae</taxon>
        <taxon>Iris</taxon>
    </lineage>
</organism>
<proteinExistence type="inferred from homology"/>
<evidence type="ECO:0000256" key="2">
    <source>
        <dbReference type="ARBA" id="ARBA00004123"/>
    </source>
</evidence>
<sequence length="167" mass="18547">MSPPPPPAGGAGLYRAIGSQPPRDGAPPRPPRIRIPDRNPYRWAPPPAKRDQHQHPSSASSAPLQGSGGGMAAGPEIPEGQGRHDEPNQNQPTEKNKKNEGRRGRRRRRRRDGSLYVKVSMDGAPYLRKVDLKMYKNYKDLSAVLDTMFSASPQDSVVLTMFRREMD</sequence>
<dbReference type="AlphaFoldDB" id="A0AAX6HWY4"/>
<dbReference type="GO" id="GO:0005634">
    <property type="term" value="C:nucleus"/>
    <property type="evidence" value="ECO:0007669"/>
    <property type="project" value="UniProtKB-SubCell"/>
</dbReference>
<dbReference type="InterPro" id="IPR003311">
    <property type="entry name" value="AUX_IAA"/>
</dbReference>
<comment type="subcellular location">
    <subcellularLocation>
        <location evidence="2 10">Nucleus</location>
    </subcellularLocation>
</comment>
<feature type="domain" description="PB1" evidence="12">
    <location>
        <begin position="114"/>
        <end position="167"/>
    </location>
</feature>
<keyword evidence="9 10" id="KW-0927">Auxin signaling pathway</keyword>
<protein>
    <recommendedName>
        <fullName evidence="10">Auxin-responsive protein</fullName>
    </recommendedName>
</protein>
<keyword evidence="8 10" id="KW-0539">Nucleus</keyword>
<comment type="caution">
    <text evidence="13">The sequence shown here is derived from an EMBL/GenBank/DDBJ whole genome shotgun (WGS) entry which is preliminary data.</text>
</comment>
<dbReference type="GO" id="GO:0009734">
    <property type="term" value="P:auxin-activated signaling pathway"/>
    <property type="evidence" value="ECO:0007669"/>
    <property type="project" value="UniProtKB-UniRule"/>
</dbReference>
<evidence type="ECO:0000256" key="6">
    <source>
        <dbReference type="ARBA" id="ARBA00023015"/>
    </source>
</evidence>
<feature type="region of interest" description="Disordered" evidence="11">
    <location>
        <begin position="1"/>
        <end position="114"/>
    </location>
</feature>
<accession>A0AAX6HWY4</accession>